<dbReference type="Pfam" id="PF13873">
    <property type="entry name" value="Myb_DNA-bind_5"/>
    <property type="match status" value="1"/>
</dbReference>
<dbReference type="Proteomes" id="UP000823941">
    <property type="component" value="Chromosome 27"/>
</dbReference>
<gene>
    <name evidence="8" type="ORF">JYU34_019918</name>
</gene>
<name>A0ABQ7PVI9_PLUXY</name>
<evidence type="ECO:0000256" key="2">
    <source>
        <dbReference type="ARBA" id="ARBA00016807"/>
    </source>
</evidence>
<protein>
    <recommendedName>
        <fullName evidence="2">Regulatory protein zeste</fullName>
    </recommendedName>
</protein>
<organism evidence="8 9">
    <name type="scientific">Plutella xylostella</name>
    <name type="common">Diamondback moth</name>
    <name type="synonym">Plutella maculipennis</name>
    <dbReference type="NCBI Taxonomy" id="51655"/>
    <lineage>
        <taxon>Eukaryota</taxon>
        <taxon>Metazoa</taxon>
        <taxon>Ecdysozoa</taxon>
        <taxon>Arthropoda</taxon>
        <taxon>Hexapoda</taxon>
        <taxon>Insecta</taxon>
        <taxon>Pterygota</taxon>
        <taxon>Neoptera</taxon>
        <taxon>Endopterygota</taxon>
        <taxon>Lepidoptera</taxon>
        <taxon>Glossata</taxon>
        <taxon>Ditrysia</taxon>
        <taxon>Yponomeutoidea</taxon>
        <taxon>Plutellidae</taxon>
        <taxon>Plutella</taxon>
    </lineage>
</organism>
<reference evidence="8 9" key="1">
    <citation type="submission" date="2021-06" db="EMBL/GenBank/DDBJ databases">
        <title>A haploid diamondback moth (Plutella xylostella L.) genome assembly resolves 31 chromosomes and identifies a diamide resistance mutation.</title>
        <authorList>
            <person name="Ward C.M."/>
            <person name="Perry K.D."/>
            <person name="Baker G."/>
            <person name="Powis K."/>
            <person name="Heckel D.G."/>
            <person name="Baxter S.W."/>
        </authorList>
    </citation>
    <scope>NUCLEOTIDE SEQUENCE [LARGE SCALE GENOMIC DNA]</scope>
    <source>
        <strain evidence="8 9">LV</strain>
        <tissue evidence="8">Single pupa</tissue>
    </source>
</reference>
<sequence length="305" mass="34303">MNSNEVSTKRSRATNFTLSEQNVLLGLIAKHRDVTLGDKVTTSSKILTWNKICAEFQEITKVHRTSYCLRNKWDNIKRKRRLEGKFEPDELLAPFTFEDGESCTNEFTDVDESSCNSSRSQEPTPQKPALDAVIKIKSEPVAKRNKSDDSVGAQPAGARCVVLEGVPHYYAPDPLAGDDRHAPAQPQPMNGRAVGPRIEVAKPVAVVTNTNMKQKLEAELLSTQLANAAAEKRRLRTQETKDKLELELLKTNLENARSARRLQLLQEEKEKIEIELLKTNLENARRENSKLQLDLQQQPYDAGDS</sequence>
<dbReference type="EMBL" id="JAHIBW010000027">
    <property type="protein sequence ID" value="KAG7296999.1"/>
    <property type="molecule type" value="Genomic_DNA"/>
</dbReference>
<accession>A0ABQ7PVI9</accession>
<feature type="domain" description="Myb/SANT-like DNA-binding" evidence="7">
    <location>
        <begin position="12"/>
        <end position="82"/>
    </location>
</feature>
<feature type="compositionally biased region" description="Polar residues" evidence="6">
    <location>
        <begin position="107"/>
        <end position="124"/>
    </location>
</feature>
<keyword evidence="9" id="KW-1185">Reference proteome</keyword>
<feature type="region of interest" description="Disordered" evidence="6">
    <location>
        <begin position="172"/>
        <end position="193"/>
    </location>
</feature>
<comment type="subunit">
    <text evidence="1">Self-associates forming complexes of several hundred monomers.</text>
</comment>
<feature type="compositionally biased region" description="Polar residues" evidence="6">
    <location>
        <begin position="290"/>
        <end position="299"/>
    </location>
</feature>
<comment type="function">
    <text evidence="5">Involved in transvection phenomena (= synapsis-dependent gene expression), where the synaptic pairing of chromosomes carrying genes with which zeste interacts influences the expression of these genes. Zeste binds to DNA and stimulates transcription from a nearby promoter.</text>
</comment>
<evidence type="ECO:0000256" key="6">
    <source>
        <dbReference type="SAM" id="MobiDB-lite"/>
    </source>
</evidence>
<evidence type="ECO:0000313" key="8">
    <source>
        <dbReference type="EMBL" id="KAG7296999.1"/>
    </source>
</evidence>
<keyword evidence="3" id="KW-0805">Transcription regulation</keyword>
<evidence type="ECO:0000256" key="1">
    <source>
        <dbReference type="ARBA" id="ARBA00011764"/>
    </source>
</evidence>
<proteinExistence type="predicted"/>
<evidence type="ECO:0000256" key="3">
    <source>
        <dbReference type="ARBA" id="ARBA00023015"/>
    </source>
</evidence>
<dbReference type="InterPro" id="IPR028002">
    <property type="entry name" value="Myb_DNA-bind_5"/>
</dbReference>
<evidence type="ECO:0000256" key="4">
    <source>
        <dbReference type="ARBA" id="ARBA00023163"/>
    </source>
</evidence>
<feature type="region of interest" description="Disordered" evidence="6">
    <location>
        <begin position="107"/>
        <end position="129"/>
    </location>
</feature>
<evidence type="ECO:0000313" key="9">
    <source>
        <dbReference type="Proteomes" id="UP000823941"/>
    </source>
</evidence>
<feature type="region of interest" description="Disordered" evidence="6">
    <location>
        <begin position="283"/>
        <end position="305"/>
    </location>
</feature>
<evidence type="ECO:0000256" key="5">
    <source>
        <dbReference type="ARBA" id="ARBA00025466"/>
    </source>
</evidence>
<comment type="caution">
    <text evidence="8">The sequence shown here is derived from an EMBL/GenBank/DDBJ whole genome shotgun (WGS) entry which is preliminary data.</text>
</comment>
<evidence type="ECO:0000259" key="7">
    <source>
        <dbReference type="Pfam" id="PF13873"/>
    </source>
</evidence>
<keyword evidence="4" id="KW-0804">Transcription</keyword>